<dbReference type="InterPro" id="IPR027417">
    <property type="entry name" value="P-loop_NTPase"/>
</dbReference>
<feature type="region of interest" description="Disordered" evidence="10">
    <location>
        <begin position="1"/>
        <end position="20"/>
    </location>
</feature>
<keyword evidence="3" id="KW-0547">Nucleotide-binding</keyword>
<evidence type="ECO:0000259" key="12">
    <source>
        <dbReference type="PROSITE" id="PS51194"/>
    </source>
</evidence>
<dbReference type="GO" id="GO:0005829">
    <property type="term" value="C:cytosol"/>
    <property type="evidence" value="ECO:0007669"/>
    <property type="project" value="TreeGrafter"/>
</dbReference>
<evidence type="ECO:0000256" key="4">
    <source>
        <dbReference type="ARBA" id="ARBA00022801"/>
    </source>
</evidence>
<comment type="similarity">
    <text evidence="8">Belongs to the DEAD box helicase family. DDX56/DBP9 subfamily.</text>
</comment>
<dbReference type="InterPro" id="IPR011545">
    <property type="entry name" value="DEAD/DEAH_box_helicase_dom"/>
</dbReference>
<feature type="region of interest" description="Disordered" evidence="10">
    <location>
        <begin position="348"/>
        <end position="401"/>
    </location>
</feature>
<dbReference type="KEGG" id="mlr:MELLADRAFT_34088"/>
<dbReference type="RefSeq" id="XP_007407071.1">
    <property type="nucleotide sequence ID" value="XM_007407009.1"/>
</dbReference>
<dbReference type="PANTHER" id="PTHR47959:SF21">
    <property type="entry name" value="DEAD-BOX HELICASE 56"/>
    <property type="match status" value="1"/>
</dbReference>
<dbReference type="PROSITE" id="PS51194">
    <property type="entry name" value="HELICASE_CTER"/>
    <property type="match status" value="1"/>
</dbReference>
<evidence type="ECO:0000256" key="6">
    <source>
        <dbReference type="ARBA" id="ARBA00022840"/>
    </source>
</evidence>
<protein>
    <recommendedName>
        <fullName evidence="2">RNA helicase</fullName>
        <ecNumber evidence="2">3.6.4.13</ecNumber>
    </recommendedName>
</protein>
<evidence type="ECO:0000256" key="3">
    <source>
        <dbReference type="ARBA" id="ARBA00022741"/>
    </source>
</evidence>
<dbReference type="SMART" id="SM00487">
    <property type="entry name" value="DEXDc"/>
    <property type="match status" value="1"/>
</dbReference>
<dbReference type="EC" id="3.6.4.13" evidence="2"/>
<dbReference type="GeneID" id="18927361"/>
<accession>F4RCN4</accession>
<comment type="function">
    <text evidence="1">ATP-binding RNA helicase involved in the biogenesis of 60S ribosomal subunits and is required for the normal formation of 25S and 5.8S rRNAs.</text>
</comment>
<organism evidence="14">
    <name type="scientific">Melampsora larici-populina (strain 98AG31 / pathotype 3-4-7)</name>
    <name type="common">Poplar leaf rust fungus</name>
    <dbReference type="NCBI Taxonomy" id="747676"/>
    <lineage>
        <taxon>Eukaryota</taxon>
        <taxon>Fungi</taxon>
        <taxon>Dikarya</taxon>
        <taxon>Basidiomycota</taxon>
        <taxon>Pucciniomycotina</taxon>
        <taxon>Pucciniomycetes</taxon>
        <taxon>Pucciniales</taxon>
        <taxon>Melampsoraceae</taxon>
        <taxon>Melampsora</taxon>
    </lineage>
</organism>
<feature type="region of interest" description="Disordered" evidence="10">
    <location>
        <begin position="588"/>
        <end position="640"/>
    </location>
</feature>
<dbReference type="OrthoDB" id="1191041at2759"/>
<dbReference type="PROSITE" id="PS51192">
    <property type="entry name" value="HELICASE_ATP_BIND_1"/>
    <property type="match status" value="1"/>
</dbReference>
<dbReference type="CDD" id="cd17961">
    <property type="entry name" value="DEADc_DDX56"/>
    <property type="match status" value="1"/>
</dbReference>
<name>F4RCN4_MELLP</name>
<dbReference type="VEuPathDB" id="FungiDB:MELLADRAFT_34088"/>
<dbReference type="InterPro" id="IPR014001">
    <property type="entry name" value="Helicase_ATP-bd"/>
</dbReference>
<feature type="compositionally biased region" description="Acidic residues" evidence="10">
    <location>
        <begin position="352"/>
        <end position="363"/>
    </location>
</feature>
<dbReference type="SUPFAM" id="SSF52540">
    <property type="entry name" value="P-loop containing nucleoside triphosphate hydrolases"/>
    <property type="match status" value="2"/>
</dbReference>
<evidence type="ECO:0000256" key="8">
    <source>
        <dbReference type="ARBA" id="ARBA00038041"/>
    </source>
</evidence>
<dbReference type="PANTHER" id="PTHR47959">
    <property type="entry name" value="ATP-DEPENDENT RNA HELICASE RHLE-RELATED"/>
    <property type="match status" value="1"/>
</dbReference>
<dbReference type="STRING" id="747676.F4RCN4"/>
<dbReference type="InParanoid" id="F4RCN4"/>
<dbReference type="Gene3D" id="3.40.50.300">
    <property type="entry name" value="P-loop containing nucleotide triphosphate hydrolases"/>
    <property type="match status" value="2"/>
</dbReference>
<dbReference type="eggNOG" id="KOG0346">
    <property type="taxonomic scope" value="Eukaryota"/>
</dbReference>
<keyword evidence="6" id="KW-0067">ATP-binding</keyword>
<dbReference type="InterPro" id="IPR001650">
    <property type="entry name" value="Helicase_C-like"/>
</dbReference>
<evidence type="ECO:0000256" key="7">
    <source>
        <dbReference type="ARBA" id="ARBA00022884"/>
    </source>
</evidence>
<evidence type="ECO:0000313" key="13">
    <source>
        <dbReference type="EMBL" id="EGG10017.1"/>
    </source>
</evidence>
<evidence type="ECO:0000256" key="10">
    <source>
        <dbReference type="SAM" id="MobiDB-lite"/>
    </source>
</evidence>
<feature type="domain" description="Helicase C-terminal" evidence="12">
    <location>
        <begin position="260"/>
        <end position="498"/>
    </location>
</feature>
<comment type="catalytic activity">
    <reaction evidence="9">
        <text>ATP + H2O = ADP + phosphate + H(+)</text>
        <dbReference type="Rhea" id="RHEA:13065"/>
        <dbReference type="ChEBI" id="CHEBI:15377"/>
        <dbReference type="ChEBI" id="CHEBI:15378"/>
        <dbReference type="ChEBI" id="CHEBI:30616"/>
        <dbReference type="ChEBI" id="CHEBI:43474"/>
        <dbReference type="ChEBI" id="CHEBI:456216"/>
        <dbReference type="EC" id="3.6.4.13"/>
    </reaction>
</comment>
<dbReference type="HOGENOM" id="CLU_003041_17_1_1"/>
<dbReference type="GO" id="GO:0003723">
    <property type="term" value="F:RNA binding"/>
    <property type="evidence" value="ECO:0007669"/>
    <property type="project" value="UniProtKB-KW"/>
</dbReference>
<dbReference type="CDD" id="cd18787">
    <property type="entry name" value="SF2_C_DEAD"/>
    <property type="match status" value="1"/>
</dbReference>
<dbReference type="Pfam" id="PF00271">
    <property type="entry name" value="Helicase_C"/>
    <property type="match status" value="2"/>
</dbReference>
<keyword evidence="14" id="KW-1185">Reference proteome</keyword>
<evidence type="ECO:0000256" key="9">
    <source>
        <dbReference type="ARBA" id="ARBA00047984"/>
    </source>
</evidence>
<keyword evidence="5" id="KW-0347">Helicase</keyword>
<dbReference type="GO" id="GO:0005524">
    <property type="term" value="F:ATP binding"/>
    <property type="evidence" value="ECO:0007669"/>
    <property type="project" value="UniProtKB-KW"/>
</dbReference>
<dbReference type="EMBL" id="GL883096">
    <property type="protein sequence ID" value="EGG10017.1"/>
    <property type="molecule type" value="Genomic_DNA"/>
</dbReference>
<keyword evidence="4" id="KW-0378">Hydrolase</keyword>
<dbReference type="GO" id="GO:0003724">
    <property type="term" value="F:RNA helicase activity"/>
    <property type="evidence" value="ECO:0007669"/>
    <property type="project" value="UniProtKB-EC"/>
</dbReference>
<proteinExistence type="inferred from homology"/>
<dbReference type="GO" id="GO:0016787">
    <property type="term" value="F:hydrolase activity"/>
    <property type="evidence" value="ECO:0007669"/>
    <property type="project" value="UniProtKB-KW"/>
</dbReference>
<gene>
    <name evidence="13" type="ORF">MELLADRAFT_34088</name>
</gene>
<dbReference type="SMART" id="SM00490">
    <property type="entry name" value="HELICc"/>
    <property type="match status" value="1"/>
</dbReference>
<evidence type="ECO:0000313" key="14">
    <source>
        <dbReference type="Proteomes" id="UP000001072"/>
    </source>
</evidence>
<dbReference type="AlphaFoldDB" id="F4RCN4"/>
<sequence length="640" mass="71366">MSEPSTKPSQSNSKTNHQISFDQLNPPLNPLILSSLASLSLSHPTQVQRDFIPLALSGKDILAGSRTGSGKTLAYAIPIIQNILDLRAKKRLNPIEIINFNLNAIILVPTRELSEQVSVTFRSLCNGMGSEAIIEVLNLSAPDASGSKKRNSGSSPDVLVSTPAKLLSKLRSGSLNLSNLSFLVLDEADLILSYGHSSDDIKSILSGSGNADGITWRFPNFYQSFLMSATMTEEVAQLKNLVLRDPEILMVKETESELKNLTQFSIGITNEQDKFLLVYVIFRLRLIKGKGLIFVNSTDKSYQLKLFLEKFGIRSGVLNSELPFNSRYHAVQEFNRGVFNYLIATDESGDSRDDEDEQADQSVEEASSLQESKPDAEVETTVSEKSSKKRKRKESAKDRFADRSQDYGVSRGVDFVDVGCVINFDIPPSARCYTHRIGRTARAGRTGISLSFVRSTASTSTQKNVDQQVTKDLNTWQRIEEQQRQRGSEIREYKFDMTQVEGFRYRMQDGLRSVTKAAIREARIKEIKNEVMNSEKLKSHFEANPNDLAFLKHDKPLHPTRIQPHMKHVPSYLVPKIAPVAINQTEGDTRTICRPETSVVKTSGARYHKEGRKSNRGGRGGKSSRGGGRKKDPLKSFSLK</sequence>
<evidence type="ECO:0000256" key="5">
    <source>
        <dbReference type="ARBA" id="ARBA00022806"/>
    </source>
</evidence>
<reference evidence="14" key="1">
    <citation type="journal article" date="2011" name="Proc. Natl. Acad. Sci. U.S.A.">
        <title>Obligate biotrophy features unraveled by the genomic analysis of rust fungi.</title>
        <authorList>
            <person name="Duplessis S."/>
            <person name="Cuomo C.A."/>
            <person name="Lin Y.-C."/>
            <person name="Aerts A."/>
            <person name="Tisserant E."/>
            <person name="Veneault-Fourrey C."/>
            <person name="Joly D.L."/>
            <person name="Hacquard S."/>
            <person name="Amselem J."/>
            <person name="Cantarel B.L."/>
            <person name="Chiu R."/>
            <person name="Coutinho P.M."/>
            <person name="Feau N."/>
            <person name="Field M."/>
            <person name="Frey P."/>
            <person name="Gelhaye E."/>
            <person name="Goldberg J."/>
            <person name="Grabherr M.G."/>
            <person name="Kodira C.D."/>
            <person name="Kohler A."/>
            <person name="Kuees U."/>
            <person name="Lindquist E.A."/>
            <person name="Lucas S.M."/>
            <person name="Mago R."/>
            <person name="Mauceli E."/>
            <person name="Morin E."/>
            <person name="Murat C."/>
            <person name="Pangilinan J.L."/>
            <person name="Park R."/>
            <person name="Pearson M."/>
            <person name="Quesneville H."/>
            <person name="Rouhier N."/>
            <person name="Sakthikumar S."/>
            <person name="Salamov A.A."/>
            <person name="Schmutz J."/>
            <person name="Selles B."/>
            <person name="Shapiro H."/>
            <person name="Tanguay P."/>
            <person name="Tuskan G.A."/>
            <person name="Henrissat B."/>
            <person name="Van de Peer Y."/>
            <person name="Rouze P."/>
            <person name="Ellis J.G."/>
            <person name="Dodds P.N."/>
            <person name="Schein J.E."/>
            <person name="Zhong S."/>
            <person name="Hamelin R.C."/>
            <person name="Grigoriev I.V."/>
            <person name="Szabo L.J."/>
            <person name="Martin F."/>
        </authorList>
    </citation>
    <scope>NUCLEOTIDE SEQUENCE [LARGE SCALE GENOMIC DNA]</scope>
    <source>
        <strain evidence="14">98AG31 / pathotype 3-4-7</strain>
    </source>
</reference>
<feature type="domain" description="Helicase ATP-binding" evidence="11">
    <location>
        <begin position="52"/>
        <end position="249"/>
    </location>
</feature>
<dbReference type="Pfam" id="PF00270">
    <property type="entry name" value="DEAD"/>
    <property type="match status" value="1"/>
</dbReference>
<dbReference type="InterPro" id="IPR050079">
    <property type="entry name" value="DEAD_box_RNA_helicase"/>
</dbReference>
<dbReference type="FunCoup" id="F4RCN4">
    <property type="interactions" value="498"/>
</dbReference>
<evidence type="ECO:0000256" key="1">
    <source>
        <dbReference type="ARBA" id="ARBA00003706"/>
    </source>
</evidence>
<dbReference type="Proteomes" id="UP000001072">
    <property type="component" value="Unassembled WGS sequence"/>
</dbReference>
<evidence type="ECO:0000259" key="11">
    <source>
        <dbReference type="PROSITE" id="PS51192"/>
    </source>
</evidence>
<evidence type="ECO:0000256" key="2">
    <source>
        <dbReference type="ARBA" id="ARBA00012552"/>
    </source>
</evidence>
<feature type="compositionally biased region" description="Gly residues" evidence="10">
    <location>
        <begin position="617"/>
        <end position="626"/>
    </location>
</feature>
<keyword evidence="7" id="KW-0694">RNA-binding</keyword>